<reference evidence="2 3" key="1">
    <citation type="submission" date="2016-03" db="EMBL/GenBank/DDBJ databases">
        <title>Complete genome sequence of Shewanella psychrophila WP2, a deep sea bacterium isolated from west Pacific sediment.</title>
        <authorList>
            <person name="Xu G."/>
            <person name="Jian H."/>
        </authorList>
    </citation>
    <scope>NUCLEOTIDE SEQUENCE [LARGE SCALE GENOMIC DNA]</scope>
    <source>
        <strain evidence="2 3">WP2</strain>
    </source>
</reference>
<proteinExistence type="predicted"/>
<organism evidence="2 3">
    <name type="scientific">Shewanella psychrophila</name>
    <dbReference type="NCBI Taxonomy" id="225848"/>
    <lineage>
        <taxon>Bacteria</taxon>
        <taxon>Pseudomonadati</taxon>
        <taxon>Pseudomonadota</taxon>
        <taxon>Gammaproteobacteria</taxon>
        <taxon>Alteromonadales</taxon>
        <taxon>Shewanellaceae</taxon>
        <taxon>Shewanella</taxon>
    </lineage>
</organism>
<dbReference type="InterPro" id="IPR016181">
    <property type="entry name" value="Acyl_CoA_acyltransferase"/>
</dbReference>
<dbReference type="AlphaFoldDB" id="A0A1S6HU65"/>
<keyword evidence="2" id="KW-0808">Transferase</keyword>
<evidence type="ECO:0000313" key="2">
    <source>
        <dbReference type="EMBL" id="AQS38958.1"/>
    </source>
</evidence>
<dbReference type="SUPFAM" id="SSF55729">
    <property type="entry name" value="Acyl-CoA N-acyltransferases (Nat)"/>
    <property type="match status" value="1"/>
</dbReference>
<dbReference type="RefSeq" id="WP_077753931.1">
    <property type="nucleotide sequence ID" value="NZ_CP014782.1"/>
</dbReference>
<gene>
    <name evidence="2" type="ORF">Sps_03842</name>
</gene>
<dbReference type="PANTHER" id="PTHR43451">
    <property type="entry name" value="ACETYLTRANSFERASE (GNAT) FAMILY PROTEIN"/>
    <property type="match status" value="1"/>
</dbReference>
<feature type="domain" description="N-acetyltransferase" evidence="1">
    <location>
        <begin position="17"/>
        <end position="165"/>
    </location>
</feature>
<dbReference type="CDD" id="cd04301">
    <property type="entry name" value="NAT_SF"/>
    <property type="match status" value="1"/>
</dbReference>
<name>A0A1S6HU65_9GAMM</name>
<sequence>MYSVIAYQAAYANSVSQIFHEAIHAIDDECYSAENKAAWSAKPRSSYHWHKRLLHSKSWIVVDRNQIVEGKPKCCGFINLETTYHSRGYIDSLYVHPEHQGKGLARKLYEVLELWAREQGYSELSVDASLLSKGVFLSYGFKQHHRSYQEKLGQVIMGFLMSKPL</sequence>
<dbReference type="Proteomes" id="UP000189545">
    <property type="component" value="Chromosome"/>
</dbReference>
<dbReference type="InterPro" id="IPR052564">
    <property type="entry name" value="N-acetyltrans/Recomb-assoc"/>
</dbReference>
<evidence type="ECO:0000259" key="1">
    <source>
        <dbReference type="PROSITE" id="PS51186"/>
    </source>
</evidence>
<dbReference type="GO" id="GO:0016747">
    <property type="term" value="F:acyltransferase activity, transferring groups other than amino-acyl groups"/>
    <property type="evidence" value="ECO:0007669"/>
    <property type="project" value="InterPro"/>
</dbReference>
<dbReference type="Pfam" id="PF00583">
    <property type="entry name" value="Acetyltransf_1"/>
    <property type="match status" value="1"/>
</dbReference>
<dbReference type="PANTHER" id="PTHR43451:SF1">
    <property type="entry name" value="ACETYLTRANSFERASE"/>
    <property type="match status" value="1"/>
</dbReference>
<dbReference type="InterPro" id="IPR000182">
    <property type="entry name" value="GNAT_dom"/>
</dbReference>
<dbReference type="OrthoDB" id="5355033at2"/>
<dbReference type="KEGG" id="spsw:Sps_03842"/>
<evidence type="ECO:0000313" key="3">
    <source>
        <dbReference type="Proteomes" id="UP000189545"/>
    </source>
</evidence>
<dbReference type="Gene3D" id="3.40.630.30">
    <property type="match status" value="1"/>
</dbReference>
<accession>A0A1S6HU65</accession>
<dbReference type="EMBL" id="CP014782">
    <property type="protein sequence ID" value="AQS38958.1"/>
    <property type="molecule type" value="Genomic_DNA"/>
</dbReference>
<keyword evidence="3" id="KW-1185">Reference proteome</keyword>
<dbReference type="PROSITE" id="PS51186">
    <property type="entry name" value="GNAT"/>
    <property type="match status" value="1"/>
</dbReference>
<protein>
    <submittedName>
        <fullName evidence="2">Acetyltransferase, GNAT family</fullName>
    </submittedName>
</protein>